<organism evidence="1 2">
    <name type="scientific">Dreissena polymorpha</name>
    <name type="common">Zebra mussel</name>
    <name type="synonym">Mytilus polymorpha</name>
    <dbReference type="NCBI Taxonomy" id="45954"/>
    <lineage>
        <taxon>Eukaryota</taxon>
        <taxon>Metazoa</taxon>
        <taxon>Spiralia</taxon>
        <taxon>Lophotrochozoa</taxon>
        <taxon>Mollusca</taxon>
        <taxon>Bivalvia</taxon>
        <taxon>Autobranchia</taxon>
        <taxon>Heteroconchia</taxon>
        <taxon>Euheterodonta</taxon>
        <taxon>Imparidentia</taxon>
        <taxon>Neoheterodontei</taxon>
        <taxon>Myida</taxon>
        <taxon>Dreissenoidea</taxon>
        <taxon>Dreissenidae</taxon>
        <taxon>Dreissena</taxon>
    </lineage>
</organism>
<dbReference type="EMBL" id="JAIWYP010000003">
    <property type="protein sequence ID" value="KAH3858411.1"/>
    <property type="molecule type" value="Genomic_DNA"/>
</dbReference>
<reference evidence="1" key="1">
    <citation type="journal article" date="2019" name="bioRxiv">
        <title>The Genome of the Zebra Mussel, Dreissena polymorpha: A Resource for Invasive Species Research.</title>
        <authorList>
            <person name="McCartney M.A."/>
            <person name="Auch B."/>
            <person name="Kono T."/>
            <person name="Mallez S."/>
            <person name="Zhang Y."/>
            <person name="Obille A."/>
            <person name="Becker A."/>
            <person name="Abrahante J.E."/>
            <person name="Garbe J."/>
            <person name="Badalamenti J.P."/>
            <person name="Herman A."/>
            <person name="Mangelson H."/>
            <person name="Liachko I."/>
            <person name="Sullivan S."/>
            <person name="Sone E.D."/>
            <person name="Koren S."/>
            <person name="Silverstein K.A.T."/>
            <person name="Beckman K.B."/>
            <person name="Gohl D.M."/>
        </authorList>
    </citation>
    <scope>NUCLEOTIDE SEQUENCE</scope>
    <source>
        <strain evidence="1">Duluth1</strain>
        <tissue evidence="1">Whole animal</tissue>
    </source>
</reference>
<gene>
    <name evidence="1" type="ORF">DPMN_101035</name>
</gene>
<comment type="caution">
    <text evidence="1">The sequence shown here is derived from an EMBL/GenBank/DDBJ whole genome shotgun (WGS) entry which is preliminary data.</text>
</comment>
<evidence type="ECO:0000313" key="1">
    <source>
        <dbReference type="EMBL" id="KAH3858411.1"/>
    </source>
</evidence>
<sequence>MVLVTEGSGQPKIGYCQHLKALALFSNLSVNEFNVCVGRGGASSLKIINYRLQMMFQSMPFFYPANRMEYFNGTKFTDKSFPADIHNIIGMQAVVSTNDYNAMLLQPHFGKVTPTTFNGYNSEPGMFFPFWTSDAYTFATSLVAVSHFENIVN</sequence>
<dbReference type="Proteomes" id="UP000828390">
    <property type="component" value="Unassembled WGS sequence"/>
</dbReference>
<evidence type="ECO:0000313" key="2">
    <source>
        <dbReference type="Proteomes" id="UP000828390"/>
    </source>
</evidence>
<accession>A0A9D4LI62</accession>
<reference evidence="1" key="2">
    <citation type="submission" date="2020-11" db="EMBL/GenBank/DDBJ databases">
        <authorList>
            <person name="McCartney M.A."/>
            <person name="Auch B."/>
            <person name="Kono T."/>
            <person name="Mallez S."/>
            <person name="Becker A."/>
            <person name="Gohl D.M."/>
            <person name="Silverstein K.A.T."/>
            <person name="Koren S."/>
            <person name="Bechman K.B."/>
            <person name="Herman A."/>
            <person name="Abrahante J.E."/>
            <person name="Garbe J."/>
        </authorList>
    </citation>
    <scope>NUCLEOTIDE SEQUENCE</scope>
    <source>
        <strain evidence="1">Duluth1</strain>
        <tissue evidence="1">Whole animal</tissue>
    </source>
</reference>
<dbReference type="AlphaFoldDB" id="A0A9D4LI62"/>
<protein>
    <submittedName>
        <fullName evidence="1">Uncharacterized protein</fullName>
    </submittedName>
</protein>
<keyword evidence="2" id="KW-1185">Reference proteome</keyword>
<proteinExistence type="predicted"/>
<name>A0A9D4LI62_DREPO</name>